<comment type="caution">
    <text evidence="1">The sequence shown here is derived from an EMBL/GenBank/DDBJ whole genome shotgun (WGS) entry which is preliminary data.</text>
</comment>
<dbReference type="Proteomes" id="UP000220629">
    <property type="component" value="Unassembled WGS sequence"/>
</dbReference>
<reference evidence="2" key="1">
    <citation type="submission" date="2017-09" db="EMBL/GenBank/DDBJ databases">
        <title>FDA dAtabase for Regulatory Grade micrObial Sequences (FDA-ARGOS): Supporting development and validation of Infectious Disease Dx tests.</title>
        <authorList>
            <person name="Minogue T."/>
            <person name="Wolcott M."/>
            <person name="Wasieloski L."/>
            <person name="Aguilar W."/>
            <person name="Moore D."/>
            <person name="Tallon L."/>
            <person name="Sadzewicz L."/>
            <person name="Ott S."/>
            <person name="Zhao X."/>
            <person name="Nagaraj S."/>
            <person name="Vavikolanu K."/>
            <person name="Aluvathingal J."/>
            <person name="Nadendla S."/>
            <person name="Sichtig H."/>
        </authorList>
    </citation>
    <scope>NUCLEOTIDE SEQUENCE [LARGE SCALE GENOMIC DNA]</scope>
    <source>
        <strain evidence="2">FDAARGOS_390</strain>
    </source>
</reference>
<evidence type="ECO:0000313" key="2">
    <source>
        <dbReference type="Proteomes" id="UP000220629"/>
    </source>
</evidence>
<accession>A0A2A7SIK2</accession>
<dbReference type="AlphaFoldDB" id="A0A2A7SIK2"/>
<dbReference type="RefSeq" id="WP_098153044.1">
    <property type="nucleotide sequence ID" value="NZ_CP065596.1"/>
</dbReference>
<proteinExistence type="predicted"/>
<name>A0A2A7SIK2_BURGA</name>
<dbReference type="EMBL" id="PDDY01000001">
    <property type="protein sequence ID" value="PEH43362.1"/>
    <property type="molecule type" value="Genomic_DNA"/>
</dbReference>
<protein>
    <submittedName>
        <fullName evidence="1">Uncharacterized protein</fullName>
    </submittedName>
</protein>
<sequence>MRHPIPLQGPLPEHERRALQLRHHLALARLLDRCHDPVPLGVLANVIRLAQALRGIASMPSLAACCRRADLALQRSFARGAPYRLDRAARDALEPLLALHDAQLAAVTVGAYLGAWRDMREAQSVIPYSQSPNLDTPIDTRARHLNRRFDLISATLNGQRN</sequence>
<organism evidence="1 2">
    <name type="scientific">Burkholderia gladioli</name>
    <name type="common">Pseudomonas marginata</name>
    <name type="synonym">Phytomonas marginata</name>
    <dbReference type="NCBI Taxonomy" id="28095"/>
    <lineage>
        <taxon>Bacteria</taxon>
        <taxon>Pseudomonadati</taxon>
        <taxon>Pseudomonadota</taxon>
        <taxon>Betaproteobacteria</taxon>
        <taxon>Burkholderiales</taxon>
        <taxon>Burkholderiaceae</taxon>
        <taxon>Burkholderia</taxon>
    </lineage>
</organism>
<gene>
    <name evidence="1" type="ORF">CRM94_15065</name>
</gene>
<evidence type="ECO:0000313" key="1">
    <source>
        <dbReference type="EMBL" id="PEH43362.1"/>
    </source>
</evidence>